<reference evidence="3" key="1">
    <citation type="submission" date="2016-10" db="EMBL/GenBank/DDBJ databases">
        <authorList>
            <person name="Varghese N."/>
            <person name="Submissions S."/>
        </authorList>
    </citation>
    <scope>NUCLEOTIDE SEQUENCE [LARGE SCALE GENOMIC DNA]</scope>
    <source>
        <strain evidence="3">IBRC-M 10403</strain>
    </source>
</reference>
<dbReference type="InterPro" id="IPR050725">
    <property type="entry name" value="CysQ/Inositol_MonoPase"/>
</dbReference>
<feature type="binding site" evidence="1">
    <location>
        <position position="75"/>
    </location>
    <ligand>
        <name>Mg(2+)</name>
        <dbReference type="ChEBI" id="CHEBI:18420"/>
        <label>1</label>
        <note>catalytic</note>
    </ligand>
</feature>
<gene>
    <name evidence="2" type="ORF">SAMN05216174_105230</name>
</gene>
<proteinExistence type="predicted"/>
<dbReference type="CDD" id="cd01638">
    <property type="entry name" value="CysQ"/>
    <property type="match status" value="1"/>
</dbReference>
<organism evidence="2 3">
    <name type="scientific">Actinokineospora iranica</name>
    <dbReference type="NCBI Taxonomy" id="1271860"/>
    <lineage>
        <taxon>Bacteria</taxon>
        <taxon>Bacillati</taxon>
        <taxon>Actinomycetota</taxon>
        <taxon>Actinomycetes</taxon>
        <taxon>Pseudonocardiales</taxon>
        <taxon>Pseudonocardiaceae</taxon>
        <taxon>Actinokineospora</taxon>
    </lineage>
</organism>
<dbReference type="GO" id="GO:0050427">
    <property type="term" value="P:3'-phosphoadenosine 5'-phosphosulfate metabolic process"/>
    <property type="evidence" value="ECO:0007669"/>
    <property type="project" value="TreeGrafter"/>
</dbReference>
<evidence type="ECO:0000313" key="3">
    <source>
        <dbReference type="Proteomes" id="UP000199501"/>
    </source>
</evidence>
<dbReference type="GO" id="GO:0046872">
    <property type="term" value="F:metal ion binding"/>
    <property type="evidence" value="ECO:0007669"/>
    <property type="project" value="UniProtKB-KW"/>
</dbReference>
<keyword evidence="1" id="KW-0460">Magnesium</keyword>
<dbReference type="Gene3D" id="3.40.190.80">
    <property type="match status" value="1"/>
</dbReference>
<dbReference type="Proteomes" id="UP000199501">
    <property type="component" value="Unassembled WGS sequence"/>
</dbReference>
<dbReference type="PANTHER" id="PTHR43028:SF5">
    <property type="entry name" value="3'(2'),5'-BISPHOSPHATE NUCLEOTIDASE 1"/>
    <property type="match status" value="1"/>
</dbReference>
<dbReference type="RefSeq" id="WP_324187518.1">
    <property type="nucleotide sequence ID" value="NZ_FMZZ01000005.1"/>
</dbReference>
<evidence type="ECO:0000256" key="1">
    <source>
        <dbReference type="PIRSR" id="PIRSR600760-2"/>
    </source>
</evidence>
<feature type="binding site" evidence="1">
    <location>
        <position position="188"/>
    </location>
    <ligand>
        <name>Mg(2+)</name>
        <dbReference type="ChEBI" id="CHEBI:18420"/>
        <label>1</label>
        <note>catalytic</note>
    </ligand>
</feature>
<dbReference type="EMBL" id="FMZZ01000005">
    <property type="protein sequence ID" value="SDC90416.1"/>
    <property type="molecule type" value="Genomic_DNA"/>
</dbReference>
<dbReference type="GO" id="GO:0000103">
    <property type="term" value="P:sulfate assimilation"/>
    <property type="evidence" value="ECO:0007669"/>
    <property type="project" value="TreeGrafter"/>
</dbReference>
<dbReference type="Pfam" id="PF00459">
    <property type="entry name" value="Inositol_P"/>
    <property type="match status" value="1"/>
</dbReference>
<dbReference type="SUPFAM" id="SSF56655">
    <property type="entry name" value="Carbohydrate phosphatase"/>
    <property type="match status" value="1"/>
</dbReference>
<dbReference type="GO" id="GO:0008441">
    <property type="term" value="F:3'(2'),5'-bisphosphate nucleotidase activity"/>
    <property type="evidence" value="ECO:0007669"/>
    <property type="project" value="TreeGrafter"/>
</dbReference>
<comment type="cofactor">
    <cofactor evidence="1">
        <name>Mg(2+)</name>
        <dbReference type="ChEBI" id="CHEBI:18420"/>
    </cofactor>
</comment>
<dbReference type="InterPro" id="IPR000760">
    <property type="entry name" value="Inositol_monophosphatase-like"/>
</dbReference>
<feature type="binding site" evidence="1">
    <location>
        <position position="78"/>
    </location>
    <ligand>
        <name>Mg(2+)</name>
        <dbReference type="ChEBI" id="CHEBI:18420"/>
        <label>1</label>
        <note>catalytic</note>
    </ligand>
</feature>
<dbReference type="AlphaFoldDB" id="A0A1G6QFE9"/>
<feature type="binding site" evidence="1">
    <location>
        <position position="57"/>
    </location>
    <ligand>
        <name>Mg(2+)</name>
        <dbReference type="ChEBI" id="CHEBI:18420"/>
        <label>1</label>
        <note>catalytic</note>
    </ligand>
</feature>
<dbReference type="Gene3D" id="3.30.540.10">
    <property type="entry name" value="Fructose-1,6-Bisphosphatase, subunit A, domain 1"/>
    <property type="match status" value="1"/>
</dbReference>
<dbReference type="STRING" id="1271860.SAMN05216174_105230"/>
<sequence length="242" mass="25333">MTDTRLAADLARGAGELLLALRAEGGPDLGRRGDADANAYLLARLAEERPGDAVLSEEAADDPARQAVDRVWIVDPLDGTREYALRTRPDWAVHVALWQRGLGLTAAAVAQPSLNAVYASDFPPTPASVSARPRLLVSDSRPPAFAAEVAERVGGDLAPMGSAGAKAMAVLRGDADGYLHAGGQWEWDSAAPVAVVRAAGLHASRVDGSALRYNQPHPYLPDLLICLPELAAPLLAAIAASR</sequence>
<dbReference type="PANTHER" id="PTHR43028">
    <property type="entry name" value="3'(2'),5'-BISPHOSPHATE NUCLEOTIDASE 1"/>
    <property type="match status" value="1"/>
</dbReference>
<accession>A0A1G6QFE9</accession>
<keyword evidence="1" id="KW-0479">Metal-binding</keyword>
<name>A0A1G6QFE9_9PSEU</name>
<evidence type="ECO:0000313" key="2">
    <source>
        <dbReference type="EMBL" id="SDC90416.1"/>
    </source>
</evidence>
<protein>
    <submittedName>
        <fullName evidence="2">3'(2'), 5'-bisphosphate nucleotidase</fullName>
    </submittedName>
</protein>
<keyword evidence="3" id="KW-1185">Reference proteome</keyword>
<dbReference type="PRINTS" id="PR00377">
    <property type="entry name" value="IMPHPHTASES"/>
</dbReference>
<feature type="binding site" evidence="1">
    <location>
        <position position="77"/>
    </location>
    <ligand>
        <name>Mg(2+)</name>
        <dbReference type="ChEBI" id="CHEBI:18420"/>
        <label>1</label>
        <note>catalytic</note>
    </ligand>
</feature>